<sequence>MTRIEGRLLDGFGRLVGSGIVLDDDGVLTEVLPVRDDVRGWVTPGFLDIHNHGGGGASFPDDTDDEGIAAAIAAHQEMGTSGLLASLVSMIDPLPAIEALVPWCERGQLLGIHLEGPYISPHKCGAQNPAAVREPDLAELRTWLEAGEGWIRTMTIAPEVAGAQAAAELLLDYGAVPSWGHTSALGAQALERLRETAESGRARGFGRPPQTATHLFNAMPPLAHREPGPVREFIQAARRGECVVELVADGVHLHPDLVSDVTSYVGASDQGELGVVFVTDAMAGAGMPDGSYELGSLPVTIADGVARLTRGGAIAGGTARLSEEIKRMVTAGAVTMEQAVRACVAAPAVALGVDDSTAGVTLEWRVGSKPSVVCFDEALDVGEVWREGAMIVSDTRG</sequence>
<feature type="binding site" evidence="6">
    <location>
        <position position="252"/>
    </location>
    <ligand>
        <name>substrate</name>
    </ligand>
</feature>
<proteinExistence type="inferred from homology"/>
<protein>
    <submittedName>
        <fullName evidence="9">N-acetylglucosamine-6-phosphate deacetylase</fullName>
    </submittedName>
</protein>
<dbReference type="PIRSF" id="PIRSF038994">
    <property type="entry name" value="NagA"/>
    <property type="match status" value="1"/>
</dbReference>
<keyword evidence="3 4" id="KW-0378">Hydrolase</keyword>
<evidence type="ECO:0000256" key="3">
    <source>
        <dbReference type="ARBA" id="ARBA00022801"/>
    </source>
</evidence>
<gene>
    <name evidence="9" type="ORF">EZJ44_06340</name>
</gene>
<dbReference type="EMBL" id="SJDT01000004">
    <property type="protein sequence ID" value="TBW21549.1"/>
    <property type="molecule type" value="Genomic_DNA"/>
</dbReference>
<feature type="binding site" evidence="6">
    <location>
        <position position="126"/>
    </location>
    <ligand>
        <name>substrate</name>
    </ligand>
</feature>
<dbReference type="AlphaFoldDB" id="A0A4Q9UZT5"/>
<evidence type="ECO:0000313" key="9">
    <source>
        <dbReference type="EMBL" id="TBW21549.1"/>
    </source>
</evidence>
<evidence type="ECO:0000313" key="10">
    <source>
        <dbReference type="Proteomes" id="UP000293036"/>
    </source>
</evidence>
<dbReference type="Pfam" id="PF01979">
    <property type="entry name" value="Amidohydro_1"/>
    <property type="match status" value="1"/>
</dbReference>
<dbReference type="SUPFAM" id="SSF51556">
    <property type="entry name" value="Metallo-dependent hydrolases"/>
    <property type="match status" value="1"/>
</dbReference>
<feature type="domain" description="Amidohydrolase-related" evidence="8">
    <location>
        <begin position="41"/>
        <end position="355"/>
    </location>
</feature>
<feature type="binding site" evidence="6">
    <location>
        <begin position="217"/>
        <end position="218"/>
    </location>
    <ligand>
        <name>substrate</name>
    </ligand>
</feature>
<comment type="similarity">
    <text evidence="1 4">Belongs to the metallo-dependent hydrolases superfamily. NagA family.</text>
</comment>
<evidence type="ECO:0000256" key="1">
    <source>
        <dbReference type="ARBA" id="ARBA00010716"/>
    </source>
</evidence>
<dbReference type="GO" id="GO:0006046">
    <property type="term" value="P:N-acetylglucosamine catabolic process"/>
    <property type="evidence" value="ECO:0007669"/>
    <property type="project" value="TreeGrafter"/>
</dbReference>
<keyword evidence="4" id="KW-0119">Carbohydrate metabolism</keyword>
<feature type="binding site" evidence="7">
    <location>
        <position position="181"/>
    </location>
    <ligand>
        <name>Zn(2+)</name>
        <dbReference type="ChEBI" id="CHEBI:29105"/>
    </ligand>
</feature>
<keyword evidence="10" id="KW-1185">Reference proteome</keyword>
<reference evidence="9 10" key="1">
    <citation type="submission" date="2019-02" db="EMBL/GenBank/DDBJ databases">
        <title>Arcanobacterium bovis sp. nov., isolated from the milk of a cow with mastitis.</title>
        <authorList>
            <person name="Sammra O."/>
            <person name="Foster G."/>
            <person name="Hassan A."/>
            <person name="Alssahen M."/>
            <person name="Laemmler C."/>
            <person name="Borowiak M."/>
            <person name="Malorny B."/>
            <person name="Abdulmawjood A."/>
        </authorList>
    </citation>
    <scope>NUCLEOTIDE SEQUENCE [LARGE SCALE GENOMIC DNA]</scope>
    <source>
        <strain evidence="9 10">C605018/01/1</strain>
    </source>
</reference>
<evidence type="ECO:0000259" key="8">
    <source>
        <dbReference type="Pfam" id="PF01979"/>
    </source>
</evidence>
<evidence type="ECO:0000256" key="2">
    <source>
        <dbReference type="ARBA" id="ARBA00022723"/>
    </source>
</evidence>
<dbReference type="GO" id="GO:0046872">
    <property type="term" value="F:metal ion binding"/>
    <property type="evidence" value="ECO:0007669"/>
    <property type="project" value="UniProtKB-KW"/>
</dbReference>
<dbReference type="GO" id="GO:0008448">
    <property type="term" value="F:N-acetylglucosamine-6-phosphate deacetylase activity"/>
    <property type="evidence" value="ECO:0007669"/>
    <property type="project" value="InterPro"/>
</dbReference>
<dbReference type="InterPro" id="IPR006680">
    <property type="entry name" value="Amidohydro-rel"/>
</dbReference>
<dbReference type="PANTHER" id="PTHR11113">
    <property type="entry name" value="N-ACETYLGLUCOSAMINE-6-PHOSPHATE DEACETYLASE"/>
    <property type="match status" value="1"/>
</dbReference>
<evidence type="ECO:0000256" key="4">
    <source>
        <dbReference type="PIRNR" id="PIRNR038994"/>
    </source>
</evidence>
<dbReference type="PANTHER" id="PTHR11113:SF14">
    <property type="entry name" value="N-ACETYLGLUCOSAMINE-6-PHOSPHATE DEACETYLASE"/>
    <property type="match status" value="1"/>
</dbReference>
<evidence type="ECO:0000256" key="6">
    <source>
        <dbReference type="PIRSR" id="PIRSR038994-2"/>
    </source>
</evidence>
<dbReference type="Proteomes" id="UP000293036">
    <property type="component" value="Unassembled WGS sequence"/>
</dbReference>
<feature type="binding site" evidence="6">
    <location>
        <position position="225"/>
    </location>
    <ligand>
        <name>substrate</name>
    </ligand>
</feature>
<dbReference type="RefSeq" id="WP_131281422.1">
    <property type="nucleotide sequence ID" value="NZ_JBHSLR010000006.1"/>
</dbReference>
<comment type="cofactor">
    <cofactor evidence="7">
        <name>a divalent metal cation</name>
        <dbReference type="ChEBI" id="CHEBI:60240"/>
    </cofactor>
    <text evidence="7">Binds 1 divalent metal cation per subunit.</text>
</comment>
<comment type="caution">
    <text evidence="9">The sequence shown here is derived from an EMBL/GenBank/DDBJ whole genome shotgun (WGS) entry which is preliminary data.</text>
</comment>
<feature type="binding site" evidence="6">
    <location>
        <begin position="314"/>
        <end position="316"/>
    </location>
    <ligand>
        <name>substrate</name>
    </ligand>
</feature>
<feature type="binding site" evidence="7">
    <location>
        <position position="115"/>
    </location>
    <ligand>
        <name>Zn(2+)</name>
        <dbReference type="ChEBI" id="CHEBI:29105"/>
    </ligand>
</feature>
<evidence type="ECO:0000256" key="5">
    <source>
        <dbReference type="PIRSR" id="PIRSR038994-1"/>
    </source>
</evidence>
<organism evidence="9 10">
    <name type="scientific">Arcanobacterium bovis</name>
    <dbReference type="NCBI Taxonomy" id="2529275"/>
    <lineage>
        <taxon>Bacteria</taxon>
        <taxon>Bacillati</taxon>
        <taxon>Actinomycetota</taxon>
        <taxon>Actinomycetes</taxon>
        <taxon>Actinomycetales</taxon>
        <taxon>Actinomycetaceae</taxon>
        <taxon>Arcanobacterium</taxon>
    </lineage>
</organism>
<dbReference type="Gene3D" id="3.20.20.140">
    <property type="entry name" value="Metal-dependent hydrolases"/>
    <property type="match status" value="1"/>
</dbReference>
<keyword evidence="2 7" id="KW-0479">Metal-binding</keyword>
<dbReference type="OrthoDB" id="9776488at2"/>
<feature type="binding site" evidence="7">
    <location>
        <position position="214"/>
    </location>
    <ligand>
        <name>Zn(2+)</name>
        <dbReference type="ChEBI" id="CHEBI:29105"/>
    </ligand>
</feature>
<evidence type="ECO:0000256" key="7">
    <source>
        <dbReference type="PIRSR" id="PIRSR038994-3"/>
    </source>
</evidence>
<name>A0A4Q9UZT5_9ACTO</name>
<dbReference type="InterPro" id="IPR003764">
    <property type="entry name" value="GlcNAc_6-P_deAcase"/>
</dbReference>
<feature type="active site" description="Proton donor/acceptor" evidence="5">
    <location>
        <position position="280"/>
    </location>
</feature>
<accession>A0A4Q9UZT5</accession>
<dbReference type="InterPro" id="IPR032466">
    <property type="entry name" value="Metal_Hydrolase"/>
</dbReference>